<protein>
    <submittedName>
        <fullName evidence="3">DUF2846 domain-containing protein</fullName>
    </submittedName>
</protein>
<evidence type="ECO:0000313" key="4">
    <source>
        <dbReference type="Proteomes" id="UP000663444"/>
    </source>
</evidence>
<evidence type="ECO:0000259" key="2">
    <source>
        <dbReference type="Pfam" id="PF11008"/>
    </source>
</evidence>
<feature type="domain" description="DUF2846" evidence="2">
    <location>
        <begin position="39"/>
        <end position="116"/>
    </location>
</feature>
<gene>
    <name evidence="3" type="ORF">IWH25_09850</name>
</gene>
<dbReference type="AlphaFoldDB" id="A0A974PVH9"/>
<reference evidence="3" key="1">
    <citation type="submission" date="2020-11" db="EMBL/GenBank/DDBJ databases">
        <title>Azospira restricta DSM 18626 genome sequence.</title>
        <authorList>
            <person name="Moe W.M."/>
        </authorList>
    </citation>
    <scope>NUCLEOTIDE SEQUENCE</scope>
    <source>
        <strain evidence="3">DSM 18626</strain>
    </source>
</reference>
<feature type="chain" id="PRO_5037754387" evidence="1">
    <location>
        <begin position="20"/>
        <end position="145"/>
    </location>
</feature>
<organism evidence="3 4">
    <name type="scientific">Azospira restricta</name>
    <dbReference type="NCBI Taxonomy" id="404405"/>
    <lineage>
        <taxon>Bacteria</taxon>
        <taxon>Pseudomonadati</taxon>
        <taxon>Pseudomonadota</taxon>
        <taxon>Betaproteobacteria</taxon>
        <taxon>Rhodocyclales</taxon>
        <taxon>Rhodocyclaceae</taxon>
        <taxon>Azospira</taxon>
    </lineage>
</organism>
<evidence type="ECO:0000313" key="3">
    <source>
        <dbReference type="EMBL" id="QRJ62116.1"/>
    </source>
</evidence>
<dbReference type="InterPro" id="IPR022548">
    <property type="entry name" value="DUF2846"/>
</dbReference>
<keyword evidence="4" id="KW-1185">Reference proteome</keyword>
<dbReference type="PIRSF" id="PIRSF012335">
    <property type="entry name" value="UCP012335"/>
    <property type="match status" value="1"/>
</dbReference>
<accession>A0A974PVH9</accession>
<dbReference type="EMBL" id="CP064781">
    <property type="protein sequence ID" value="QRJ62116.1"/>
    <property type="molecule type" value="Genomic_DNA"/>
</dbReference>
<feature type="signal peptide" evidence="1">
    <location>
        <begin position="1"/>
        <end position="19"/>
    </location>
</feature>
<evidence type="ECO:0000256" key="1">
    <source>
        <dbReference type="SAM" id="SignalP"/>
    </source>
</evidence>
<dbReference type="KEGG" id="ares:IWH25_09850"/>
<name>A0A974PVH9_9RHOO</name>
<dbReference type="Proteomes" id="UP000663444">
    <property type="component" value="Chromosome"/>
</dbReference>
<sequence length="145" mass="15920">MFRKYMAASLLVLSLVGCASVPMGDTKRDAELKTFAAKKDVAGIYIYRNESFGAAIRMDVSVDGKPLGKTAAKTYFYTEVAPGKHTITSESENTDTLEIETVAGKLYYVWQEVKMGLLYARTKLSLVSEEEGKNGVMESQLAASR</sequence>
<keyword evidence="1" id="KW-0732">Signal</keyword>
<dbReference type="InterPro" id="IPR016596">
    <property type="entry name" value="UCP012335"/>
</dbReference>
<dbReference type="PROSITE" id="PS51257">
    <property type="entry name" value="PROKAR_LIPOPROTEIN"/>
    <property type="match status" value="1"/>
</dbReference>
<proteinExistence type="predicted"/>
<dbReference type="Pfam" id="PF11008">
    <property type="entry name" value="DUF2846"/>
    <property type="match status" value="1"/>
</dbReference>